<dbReference type="AlphaFoldDB" id="A0A2X2GA49"/>
<feature type="domain" description="Acyl-CoA dehydrogenase C-terminal" evidence="3">
    <location>
        <begin position="236"/>
        <end position="366"/>
    </location>
</feature>
<reference evidence="4" key="4">
    <citation type="submission" date="2020-11" db="EMBL/GenBank/DDBJ databases">
        <authorList>
            <consortium name="NCBI Pathogen Detection Project"/>
        </authorList>
    </citation>
    <scope>NUCLEOTIDE SEQUENCE</scope>
    <source>
        <strain evidence="4">MISC063</strain>
    </source>
</reference>
<gene>
    <name evidence="6" type="primary">hsaA_1</name>
    <name evidence="5" type="ORF">DN603_16120</name>
    <name evidence="4" type="ORF">I8Y23_004979</name>
    <name evidence="6" type="ORF">SAMEA2273876_01259</name>
</gene>
<dbReference type="GO" id="GO:0050660">
    <property type="term" value="F:flavin adenine dinucleotide binding"/>
    <property type="evidence" value="ECO:0007669"/>
    <property type="project" value="InterPro"/>
</dbReference>
<dbReference type="Gene3D" id="1.10.540.10">
    <property type="entry name" value="Acyl-CoA dehydrogenase/oxidase, N-terminal domain"/>
    <property type="match status" value="1"/>
</dbReference>
<evidence type="ECO:0000259" key="2">
    <source>
        <dbReference type="Pfam" id="PF02771"/>
    </source>
</evidence>
<evidence type="ECO:0000256" key="1">
    <source>
        <dbReference type="ARBA" id="ARBA00023002"/>
    </source>
</evidence>
<keyword evidence="5" id="KW-0503">Monooxygenase</keyword>
<dbReference type="Pfam" id="PF02771">
    <property type="entry name" value="Acyl-CoA_dh_N"/>
    <property type="match status" value="1"/>
</dbReference>
<dbReference type="InterPro" id="IPR009100">
    <property type="entry name" value="AcylCoA_DH/oxidase_NM_dom_sf"/>
</dbReference>
<evidence type="ECO:0000313" key="4">
    <source>
        <dbReference type="EMBL" id="HAT1608591.1"/>
    </source>
</evidence>
<dbReference type="GeneID" id="57427069"/>
<dbReference type="EMBL" id="QKOX01000015">
    <property type="protein sequence ID" value="RWT21954.1"/>
    <property type="molecule type" value="Genomic_DNA"/>
</dbReference>
<evidence type="ECO:0000313" key="6">
    <source>
        <dbReference type="EMBL" id="SBL65625.1"/>
    </source>
</evidence>
<organism evidence="5 8">
    <name type="scientific">Raoultella planticola</name>
    <name type="common">Klebsiella planticola</name>
    <dbReference type="NCBI Taxonomy" id="575"/>
    <lineage>
        <taxon>Bacteria</taxon>
        <taxon>Pseudomonadati</taxon>
        <taxon>Pseudomonadota</taxon>
        <taxon>Gammaproteobacteria</taxon>
        <taxon>Enterobacterales</taxon>
        <taxon>Enterobacteriaceae</taxon>
        <taxon>Klebsiella/Raoultella group</taxon>
        <taxon>Raoultella</taxon>
    </lineage>
</organism>
<dbReference type="InterPro" id="IPR046373">
    <property type="entry name" value="Acyl-CoA_Oxase/DH_mid-dom_sf"/>
</dbReference>
<dbReference type="SUPFAM" id="SSF47203">
    <property type="entry name" value="Acyl-CoA dehydrogenase C-terminal domain-like"/>
    <property type="match status" value="1"/>
</dbReference>
<sequence>MLNPSATLRAEKTPYASNSEFSALLGELKKRSEEFEQQRYISDDIISHFKQAGVYRALVPAQYGGDEISPAEFCQLIETIATADGSAGWVASFGMNPFYLGGLPLSTLDEIYRHGPDVVFAGAIFPPQKAIAQDGGFQVSGRWSFASGCTGAELIGVGILPDDGSARPLPRIAVLPAGRFTIDPVWNTVGLAGTGSHDVVLKEAFVPEEWTFIRGGELNLDGALYRYPVLSLATQVLSVVALGIARAALSEIYTIAERQSSVTGAPCLADRQFAQMDIAHCEAELRSARCWFYDAIDDVWQVILRGDEPDAGMINALRLSSTHVTRVSSSVTTRALRLAGMPGITMRSPLQRYARDTMVITQHAFMGELTYINAGNMFFGHPPLPGYL</sequence>
<dbReference type="PANTHER" id="PTHR43884">
    <property type="entry name" value="ACYL-COA DEHYDROGENASE"/>
    <property type="match status" value="1"/>
</dbReference>
<dbReference type="PIRSF" id="PIRSF016578">
    <property type="entry name" value="HsaA"/>
    <property type="match status" value="1"/>
</dbReference>
<reference evidence="5 8" key="3">
    <citation type="submission" date="2018-06" db="EMBL/GenBank/DDBJ databases">
        <title>Carbapenemase-producing Enterobacteriaceae present in wastewater treatment plant effluent and nearby surface waters in the US.</title>
        <authorList>
            <person name="Mathys D.A."/>
            <person name="Mollenkopf D.F."/>
            <person name="Feicht S.M."/>
            <person name="Adams R.J."/>
            <person name="Albers A.L."/>
            <person name="Stuever D.M."/>
            <person name="Daniels J.B."/>
            <person name="Wittum T.E."/>
        </authorList>
    </citation>
    <scope>NUCLEOTIDE SEQUENCE [LARGE SCALE GENOMIC DNA]</scope>
    <source>
        <strain evidence="5 8">GEO_47_Down_B</strain>
    </source>
</reference>
<reference evidence="4" key="2">
    <citation type="journal article" date="2018" name="Genome Biol.">
        <title>SKESA: strategic k-mer extension for scrupulous assemblies.</title>
        <authorList>
            <person name="Souvorov A."/>
            <person name="Agarwala R."/>
            <person name="Lipman D.J."/>
        </authorList>
    </citation>
    <scope>NUCLEOTIDE SEQUENCE</scope>
    <source>
        <strain evidence="4">MISC063</strain>
    </source>
</reference>
<dbReference type="SUPFAM" id="SSF56645">
    <property type="entry name" value="Acyl-CoA dehydrogenase NM domain-like"/>
    <property type="match status" value="1"/>
</dbReference>
<dbReference type="InterPro" id="IPR037069">
    <property type="entry name" value="AcylCoA_DH/ox_N_sf"/>
</dbReference>
<protein>
    <submittedName>
        <fullName evidence="5 6">Flavin-dependent monooxygenase</fullName>
        <ecNumber evidence="6">1.14.14.12</ecNumber>
    </submittedName>
</protein>
<evidence type="ECO:0000313" key="7">
    <source>
        <dbReference type="Proteomes" id="UP000078124"/>
    </source>
</evidence>
<dbReference type="InterPro" id="IPR013786">
    <property type="entry name" value="AcylCoA_DH/ox_N"/>
</dbReference>
<dbReference type="EMBL" id="DACSEA010000039">
    <property type="protein sequence ID" value="HAT1608591.1"/>
    <property type="molecule type" value="Genomic_DNA"/>
</dbReference>
<comment type="caution">
    <text evidence="5">The sequence shown here is derived from an EMBL/GenBank/DDBJ whole genome shotgun (WGS) entry which is preliminary data.</text>
</comment>
<name>A0A2X2GA49_RAOPL</name>
<dbReference type="EMBL" id="FLAC01000003">
    <property type="protein sequence ID" value="SBL65625.1"/>
    <property type="molecule type" value="Genomic_DNA"/>
</dbReference>
<dbReference type="Pfam" id="PF08028">
    <property type="entry name" value="Acyl-CoA_dh_2"/>
    <property type="match status" value="1"/>
</dbReference>
<keyword evidence="1 6" id="KW-0560">Oxidoreductase</keyword>
<dbReference type="GO" id="GO:0036383">
    <property type="term" value="F:3-hydroxy-9,10-secoandrosta-1,3,5(10)-triene-9,17-dione monooxygenase activity"/>
    <property type="evidence" value="ECO:0007669"/>
    <property type="project" value="UniProtKB-EC"/>
</dbReference>
<evidence type="ECO:0000313" key="8">
    <source>
        <dbReference type="Proteomes" id="UP000288843"/>
    </source>
</evidence>
<feature type="domain" description="Acyl-CoA dehydrogenase/oxidase N-terminal" evidence="2">
    <location>
        <begin position="27"/>
        <end position="93"/>
    </location>
</feature>
<dbReference type="Gene3D" id="1.20.140.10">
    <property type="entry name" value="Butyryl-CoA Dehydrogenase, subunit A, domain 3"/>
    <property type="match status" value="1"/>
</dbReference>
<dbReference type="EC" id="1.14.14.12" evidence="6"/>
<proteinExistence type="predicted"/>
<dbReference type="Proteomes" id="UP000078124">
    <property type="component" value="Unassembled WGS sequence"/>
</dbReference>
<evidence type="ECO:0000259" key="3">
    <source>
        <dbReference type="Pfam" id="PF08028"/>
    </source>
</evidence>
<dbReference type="RefSeq" id="WP_032696708.1">
    <property type="nucleotide sequence ID" value="NZ_ABZSJN020000227.1"/>
</dbReference>
<dbReference type="PANTHER" id="PTHR43884:SF12">
    <property type="entry name" value="ISOVALERYL-COA DEHYDROGENASE, MITOCHONDRIAL-RELATED"/>
    <property type="match status" value="1"/>
</dbReference>
<dbReference type="InterPro" id="IPR036250">
    <property type="entry name" value="AcylCo_DH-like_C"/>
</dbReference>
<reference evidence="6 7" key="1">
    <citation type="submission" date="2016-05" db="EMBL/GenBank/DDBJ databases">
        <authorList>
            <consortium name="Pathogen Informatics"/>
        </authorList>
    </citation>
    <scope>NUCLEOTIDE SEQUENCE [LARGE SCALE GENOMIC DNA]</scope>
    <source>
        <strain evidence="6 7">2880STDY5682802</strain>
    </source>
</reference>
<dbReference type="InterPro" id="IPR013107">
    <property type="entry name" value="Acyl-CoA_DH_C"/>
</dbReference>
<dbReference type="Proteomes" id="UP000864422">
    <property type="component" value="Unassembled WGS sequence"/>
</dbReference>
<dbReference type="Gene3D" id="2.40.110.10">
    <property type="entry name" value="Butyryl-CoA Dehydrogenase, subunit A, domain 2"/>
    <property type="match status" value="1"/>
</dbReference>
<evidence type="ECO:0000313" key="5">
    <source>
        <dbReference type="EMBL" id="RWT21954.1"/>
    </source>
</evidence>
<accession>A0A2X2GA49</accession>
<dbReference type="Proteomes" id="UP000288843">
    <property type="component" value="Unassembled WGS sequence"/>
</dbReference>
<dbReference type="GO" id="GO:0003995">
    <property type="term" value="F:acyl-CoA dehydrogenase activity"/>
    <property type="evidence" value="ECO:0007669"/>
    <property type="project" value="TreeGrafter"/>
</dbReference>